<evidence type="ECO:0000313" key="2">
    <source>
        <dbReference type="Proteomes" id="UP001054945"/>
    </source>
</evidence>
<reference evidence="1 2" key="1">
    <citation type="submission" date="2021-06" db="EMBL/GenBank/DDBJ databases">
        <title>Caerostris extrusa draft genome.</title>
        <authorList>
            <person name="Kono N."/>
            <person name="Arakawa K."/>
        </authorList>
    </citation>
    <scope>NUCLEOTIDE SEQUENCE [LARGE SCALE GENOMIC DNA]</scope>
</reference>
<dbReference type="Proteomes" id="UP001054945">
    <property type="component" value="Unassembled WGS sequence"/>
</dbReference>
<proteinExistence type="predicted"/>
<dbReference type="EMBL" id="BPLR01003074">
    <property type="protein sequence ID" value="GIX80918.1"/>
    <property type="molecule type" value="Genomic_DNA"/>
</dbReference>
<keyword evidence="2" id="KW-1185">Reference proteome</keyword>
<organism evidence="1 2">
    <name type="scientific">Caerostris extrusa</name>
    <name type="common">Bark spider</name>
    <name type="synonym">Caerostris bankana</name>
    <dbReference type="NCBI Taxonomy" id="172846"/>
    <lineage>
        <taxon>Eukaryota</taxon>
        <taxon>Metazoa</taxon>
        <taxon>Ecdysozoa</taxon>
        <taxon>Arthropoda</taxon>
        <taxon>Chelicerata</taxon>
        <taxon>Arachnida</taxon>
        <taxon>Araneae</taxon>
        <taxon>Araneomorphae</taxon>
        <taxon>Entelegynae</taxon>
        <taxon>Araneoidea</taxon>
        <taxon>Araneidae</taxon>
        <taxon>Caerostris</taxon>
    </lineage>
</organism>
<gene>
    <name evidence="1" type="ORF">CEXT_420111</name>
</gene>
<accession>A0AAV4N8Z1</accession>
<evidence type="ECO:0000313" key="1">
    <source>
        <dbReference type="EMBL" id="GIX80918.1"/>
    </source>
</evidence>
<dbReference type="AlphaFoldDB" id="A0AAV4N8Z1"/>
<protein>
    <submittedName>
        <fullName evidence="1">Uncharacterized protein</fullName>
    </submittedName>
</protein>
<name>A0AAV4N8Z1_CAEEX</name>
<comment type="caution">
    <text evidence="1">The sequence shown here is derived from an EMBL/GenBank/DDBJ whole genome shotgun (WGS) entry which is preliminary data.</text>
</comment>
<sequence>MQISTSFYKAPLPYHLHKQILPNRIVPEIPHHPAHNVSILRQTHLASSRSIYPCGSLDPFTATASTPHPLPPGKFEVLFSCLFLRYSLYVPFRISRRVTRFCRASNNGGTRR</sequence>